<dbReference type="OrthoDB" id="6165201at2759"/>
<proteinExistence type="predicted"/>
<name>A0A8S3PSM6_MYTED</name>
<evidence type="ECO:0000313" key="3">
    <source>
        <dbReference type="Proteomes" id="UP000683360"/>
    </source>
</evidence>
<dbReference type="Proteomes" id="UP000683360">
    <property type="component" value="Unassembled WGS sequence"/>
</dbReference>
<evidence type="ECO:0000256" key="1">
    <source>
        <dbReference type="SAM" id="Coils"/>
    </source>
</evidence>
<evidence type="ECO:0000313" key="2">
    <source>
        <dbReference type="EMBL" id="CAG2187057.1"/>
    </source>
</evidence>
<comment type="caution">
    <text evidence="2">The sequence shown here is derived from an EMBL/GenBank/DDBJ whole genome shotgun (WGS) entry which is preliminary data.</text>
</comment>
<accession>A0A8S3PSM6</accession>
<dbReference type="PANTHER" id="PTHR24024">
    <property type="entry name" value="PULMONARY SURFACTANT-ASSOCIATED PROTEIN A"/>
    <property type="match status" value="1"/>
</dbReference>
<gene>
    <name evidence="2" type="ORF">MEDL_2564</name>
</gene>
<keyword evidence="1" id="KW-0175">Coiled coil</keyword>
<feature type="coiled-coil region" evidence="1">
    <location>
        <begin position="61"/>
        <end position="109"/>
    </location>
</feature>
<dbReference type="PANTHER" id="PTHR24024:SF18">
    <property type="entry name" value="SHORT-CHAIN COLLAGEN C4-LIKE"/>
    <property type="match status" value="1"/>
</dbReference>
<dbReference type="GO" id="GO:0005615">
    <property type="term" value="C:extracellular space"/>
    <property type="evidence" value="ECO:0007669"/>
    <property type="project" value="TreeGrafter"/>
</dbReference>
<protein>
    <submittedName>
        <fullName evidence="2">Uncharacterized protein</fullName>
    </submittedName>
</protein>
<sequence>MLRAFLLNDQTTLPNNGISDHHYIAVMELLAEEIKARKHLEVAVTQLYNEVVMKTSNISGSREQTKMIADLTNKLQDMDNKTNMLEKSVKELKSENTVLQNSLSVIEQKYTVLQQNYSMLHLDKEDMVQKQIARDNKFSLIMTEIGALKQLKSVNQLQDVHTLKTDTETLKRQVHSLTSNQAARGQDFLALYNQTLAFRSDLAQDISKLSRQHNTSISLIEQNIRYENKTSSELISNMNKTVHDFNQDITNKVNENNGKIQHTLNDEIHLIRQQVKTETRGTTYIRWSRKHCPNSINTELVYSGNTGGGYAGDTGAAPEAVCLPLDPDFSKISGAAYARMHGAEFKSNFFSSNSAGQDLPCAVCRVKKASSIIMIPGKNRCYTGWNMEYHGYLSSGRYDHSASSSYICVDINPEYVTGGSSNKNDGKHFYEVFAICGSLNCPPYHNDYPMTCVVCSK</sequence>
<dbReference type="InterPro" id="IPR051077">
    <property type="entry name" value="Ca-dependent_lectin"/>
</dbReference>
<dbReference type="AlphaFoldDB" id="A0A8S3PSM6"/>
<reference evidence="2" key="1">
    <citation type="submission" date="2021-03" db="EMBL/GenBank/DDBJ databases">
        <authorList>
            <person name="Bekaert M."/>
        </authorList>
    </citation>
    <scope>NUCLEOTIDE SEQUENCE</scope>
</reference>
<keyword evidence="3" id="KW-1185">Reference proteome</keyword>
<organism evidence="2 3">
    <name type="scientific">Mytilus edulis</name>
    <name type="common">Blue mussel</name>
    <dbReference type="NCBI Taxonomy" id="6550"/>
    <lineage>
        <taxon>Eukaryota</taxon>
        <taxon>Metazoa</taxon>
        <taxon>Spiralia</taxon>
        <taxon>Lophotrochozoa</taxon>
        <taxon>Mollusca</taxon>
        <taxon>Bivalvia</taxon>
        <taxon>Autobranchia</taxon>
        <taxon>Pteriomorphia</taxon>
        <taxon>Mytilida</taxon>
        <taxon>Mytiloidea</taxon>
        <taxon>Mytilidae</taxon>
        <taxon>Mytilinae</taxon>
        <taxon>Mytilus</taxon>
    </lineage>
</organism>
<dbReference type="EMBL" id="CAJPWZ010000153">
    <property type="protein sequence ID" value="CAG2187057.1"/>
    <property type="molecule type" value="Genomic_DNA"/>
</dbReference>